<gene>
    <name evidence="4" type="ORF">GJB61_10680</name>
</gene>
<dbReference type="EMBL" id="WJXB01000003">
    <property type="protein sequence ID" value="MRN53458.1"/>
    <property type="molecule type" value="Genomic_DNA"/>
</dbReference>
<dbReference type="SUPFAM" id="SSF109854">
    <property type="entry name" value="DinB/YfiT-like putative metalloenzymes"/>
    <property type="match status" value="1"/>
</dbReference>
<accession>A0A7X2H4T3</accession>
<feature type="binding site" evidence="3">
    <location>
        <position position="128"/>
    </location>
    <ligand>
        <name>a divalent metal cation</name>
        <dbReference type="ChEBI" id="CHEBI:60240"/>
    </ligand>
</feature>
<dbReference type="Gene3D" id="1.20.120.450">
    <property type="entry name" value="dinb family like domain"/>
    <property type="match status" value="1"/>
</dbReference>
<keyword evidence="2 3" id="KW-0479">Metal-binding</keyword>
<evidence type="ECO:0000256" key="2">
    <source>
        <dbReference type="ARBA" id="ARBA00022723"/>
    </source>
</evidence>
<comment type="similarity">
    <text evidence="1">Belongs to the DinB family.</text>
</comment>
<feature type="binding site" evidence="3">
    <location>
        <position position="132"/>
    </location>
    <ligand>
        <name>a divalent metal cation</name>
        <dbReference type="ChEBI" id="CHEBI:60240"/>
    </ligand>
</feature>
<proteinExistence type="inferred from homology"/>
<comment type="caution">
    <text evidence="4">The sequence shown here is derived from an EMBL/GenBank/DDBJ whole genome shotgun (WGS) entry which is preliminary data.</text>
</comment>
<dbReference type="InterPro" id="IPR034660">
    <property type="entry name" value="DinB/YfiT-like"/>
</dbReference>
<dbReference type="InterPro" id="IPR007837">
    <property type="entry name" value="DinB"/>
</dbReference>
<evidence type="ECO:0000313" key="4">
    <source>
        <dbReference type="EMBL" id="MRN53458.1"/>
    </source>
</evidence>
<dbReference type="Proteomes" id="UP000463051">
    <property type="component" value="Unassembled WGS sequence"/>
</dbReference>
<protein>
    <submittedName>
        <fullName evidence="4">Damage-inducible protein DinB</fullName>
    </submittedName>
</protein>
<dbReference type="PANTHER" id="PTHR37302">
    <property type="entry name" value="SLR1116 PROTEIN"/>
    <property type="match status" value="1"/>
</dbReference>
<evidence type="ECO:0000256" key="1">
    <source>
        <dbReference type="ARBA" id="ARBA00008635"/>
    </source>
</evidence>
<sequence length="160" mass="18193">MTALQEAGHKHLLRVLSHTHWANLEILEALQKADAVPEKLISLFGHLLSAEKVWLERLNERDSSSLSIWPISRLAECGALIQENHSGYLSFLDQLKDTDLDTMIPYQNSKGIAFSTSIFDILSHVSLHGSYHRGQISSYLRLEGYEPVNTDYINFSRLEE</sequence>
<feature type="binding site" evidence="3">
    <location>
        <position position="46"/>
    </location>
    <ligand>
        <name>a divalent metal cation</name>
        <dbReference type="ChEBI" id="CHEBI:60240"/>
    </ligand>
</feature>
<dbReference type="Pfam" id="PF05163">
    <property type="entry name" value="DinB"/>
    <property type="match status" value="1"/>
</dbReference>
<dbReference type="PANTHER" id="PTHR37302:SF3">
    <property type="entry name" value="DAMAGE-INDUCIBLE PROTEIN DINB"/>
    <property type="match status" value="1"/>
</dbReference>
<evidence type="ECO:0000313" key="5">
    <source>
        <dbReference type="Proteomes" id="UP000463051"/>
    </source>
</evidence>
<dbReference type="GO" id="GO:0046872">
    <property type="term" value="F:metal ion binding"/>
    <property type="evidence" value="ECO:0007669"/>
    <property type="project" value="UniProtKB-KW"/>
</dbReference>
<evidence type="ECO:0000256" key="3">
    <source>
        <dbReference type="PIRSR" id="PIRSR607837-1"/>
    </source>
</evidence>
<keyword evidence="5" id="KW-1185">Reference proteome</keyword>
<reference evidence="4 5" key="1">
    <citation type="submission" date="2019-11" db="EMBL/GenBank/DDBJ databases">
        <title>Paenibacillus monticola sp. nov., a novel PGPR strain isolated from mountain sample in China.</title>
        <authorList>
            <person name="Zhao Q."/>
            <person name="Li H.-P."/>
            <person name="Zhang J.-L."/>
        </authorList>
    </citation>
    <scope>NUCLEOTIDE SEQUENCE [LARGE SCALE GENOMIC DNA]</scope>
    <source>
        <strain evidence="4 5">LC-T2</strain>
    </source>
</reference>
<dbReference type="RefSeq" id="WP_154118478.1">
    <property type="nucleotide sequence ID" value="NZ_WJXB01000003.1"/>
</dbReference>
<organism evidence="4 5">
    <name type="scientific">Paenibacillus monticola</name>
    <dbReference type="NCBI Taxonomy" id="2666075"/>
    <lineage>
        <taxon>Bacteria</taxon>
        <taxon>Bacillati</taxon>
        <taxon>Bacillota</taxon>
        <taxon>Bacilli</taxon>
        <taxon>Bacillales</taxon>
        <taxon>Paenibacillaceae</taxon>
        <taxon>Paenibacillus</taxon>
    </lineage>
</organism>
<name>A0A7X2H4T3_9BACL</name>
<dbReference type="AlphaFoldDB" id="A0A7X2H4T3"/>